<evidence type="ECO:0000313" key="9">
    <source>
        <dbReference type="EMBL" id="RNM16310.1"/>
    </source>
</evidence>
<protein>
    <recommendedName>
        <fullName evidence="11">Glycosyltransferase RgtA/B/C/D-like domain-containing protein</fullName>
    </recommendedName>
</protein>
<organism evidence="9 10">
    <name type="scientific">Nocardioides pocheonensis</name>
    <dbReference type="NCBI Taxonomy" id="661485"/>
    <lineage>
        <taxon>Bacteria</taxon>
        <taxon>Bacillati</taxon>
        <taxon>Actinomycetota</taxon>
        <taxon>Actinomycetes</taxon>
        <taxon>Propionibacteriales</taxon>
        <taxon>Nocardioidaceae</taxon>
        <taxon>Nocardioides</taxon>
    </lineage>
</organism>
<comment type="subcellular location">
    <subcellularLocation>
        <location evidence="1">Cell membrane</location>
        <topology evidence="1">Multi-pass membrane protein</topology>
    </subcellularLocation>
</comment>
<feature type="transmembrane region" description="Helical" evidence="8">
    <location>
        <begin position="219"/>
        <end position="240"/>
    </location>
</feature>
<keyword evidence="3" id="KW-0328">Glycosyltransferase</keyword>
<keyword evidence="10" id="KW-1185">Reference proteome</keyword>
<evidence type="ECO:0000256" key="1">
    <source>
        <dbReference type="ARBA" id="ARBA00004651"/>
    </source>
</evidence>
<dbReference type="GO" id="GO:0010041">
    <property type="term" value="P:response to iron(III) ion"/>
    <property type="evidence" value="ECO:0007669"/>
    <property type="project" value="TreeGrafter"/>
</dbReference>
<feature type="transmembrane region" description="Helical" evidence="8">
    <location>
        <begin position="306"/>
        <end position="326"/>
    </location>
</feature>
<keyword evidence="6 8" id="KW-1133">Transmembrane helix</keyword>
<dbReference type="InterPro" id="IPR050297">
    <property type="entry name" value="LipidA_mod_glycosyltrf_83"/>
</dbReference>
<feature type="transmembrane region" description="Helical" evidence="8">
    <location>
        <begin position="332"/>
        <end position="350"/>
    </location>
</feature>
<accession>A0A3N0GVY8</accession>
<evidence type="ECO:0008006" key="11">
    <source>
        <dbReference type="Google" id="ProtNLM"/>
    </source>
</evidence>
<evidence type="ECO:0000256" key="4">
    <source>
        <dbReference type="ARBA" id="ARBA00022679"/>
    </source>
</evidence>
<evidence type="ECO:0000256" key="3">
    <source>
        <dbReference type="ARBA" id="ARBA00022676"/>
    </source>
</evidence>
<evidence type="ECO:0000256" key="5">
    <source>
        <dbReference type="ARBA" id="ARBA00022692"/>
    </source>
</evidence>
<proteinExistence type="predicted"/>
<gene>
    <name evidence="9" type="ORF">EFL26_05010</name>
</gene>
<dbReference type="Proteomes" id="UP000279994">
    <property type="component" value="Unassembled WGS sequence"/>
</dbReference>
<evidence type="ECO:0000256" key="6">
    <source>
        <dbReference type="ARBA" id="ARBA00022989"/>
    </source>
</evidence>
<feature type="transmembrane region" description="Helical" evidence="8">
    <location>
        <begin position="281"/>
        <end position="299"/>
    </location>
</feature>
<name>A0A3N0GVY8_9ACTN</name>
<evidence type="ECO:0000256" key="2">
    <source>
        <dbReference type="ARBA" id="ARBA00022475"/>
    </source>
</evidence>
<evidence type="ECO:0000256" key="8">
    <source>
        <dbReference type="SAM" id="Phobius"/>
    </source>
</evidence>
<feature type="transmembrane region" description="Helical" evidence="8">
    <location>
        <begin position="108"/>
        <end position="127"/>
    </location>
</feature>
<feature type="transmembrane region" description="Helical" evidence="8">
    <location>
        <begin position="362"/>
        <end position="381"/>
    </location>
</feature>
<dbReference type="GO" id="GO:0016763">
    <property type="term" value="F:pentosyltransferase activity"/>
    <property type="evidence" value="ECO:0007669"/>
    <property type="project" value="TreeGrafter"/>
</dbReference>
<comment type="caution">
    <text evidence="9">The sequence shown here is derived from an EMBL/GenBank/DDBJ whole genome shotgun (WGS) entry which is preliminary data.</text>
</comment>
<dbReference type="GO" id="GO:0009103">
    <property type="term" value="P:lipopolysaccharide biosynthetic process"/>
    <property type="evidence" value="ECO:0007669"/>
    <property type="project" value="UniProtKB-ARBA"/>
</dbReference>
<dbReference type="EMBL" id="RJSF01000009">
    <property type="protein sequence ID" value="RNM16310.1"/>
    <property type="molecule type" value="Genomic_DNA"/>
</dbReference>
<dbReference type="PANTHER" id="PTHR33908:SF3">
    <property type="entry name" value="UNDECAPRENYL PHOSPHATE-ALPHA-4-AMINO-4-DEOXY-L-ARABINOSE ARABINOSYL TRANSFERASE"/>
    <property type="match status" value="1"/>
</dbReference>
<reference evidence="9 10" key="1">
    <citation type="submission" date="2018-11" db="EMBL/GenBank/DDBJ databases">
        <authorList>
            <person name="Li F."/>
        </authorList>
    </citation>
    <scope>NUCLEOTIDE SEQUENCE [LARGE SCALE GENOMIC DNA]</scope>
    <source>
        <strain evidence="9 10">Gsoil 818</strain>
    </source>
</reference>
<dbReference type="OrthoDB" id="3778591at2"/>
<keyword evidence="4" id="KW-0808">Transferase</keyword>
<sequence length="516" mass="52926">MRAGVVGRHGTVLALAAAAVALRLPFLGAPEGADEGGYLAVARQWHGAGPSLYGHYWVDRPPLLIALFQVASAFGGMPAVRVLGALAAGVAVLGVADAARRVAGHRAAVWGAALAAALLASPQLGTVQVNGELLAAPFVAWSVACWLRALPQPLDSQPPGELPAKRPGAAPAAFGAGVLAACAVLVKQNMADPIVFGTASALAAAWGTGAVHRSVVRRAAVGAAGGLVTGLVLVGTWTMIRGASLTSVFGAMYPFRVRAAVVLATLPDQGQAQRFGVFMDAWLSSGVLLVVGAFVWATVRRRVPEPVAWGLCALLVWAAASVLLSGGFWDHYLVQLVVPVSVAGGLALGGTGSFRRRELGRLVPALAAAAVVLVALTHWALAWGTKASDRGVGAGTAIAAVAAPGDTVVSLVGDAETVEASGLMSPYPYLWTLPAQVDDPHLTRLIALLNGPGAPTWLVPWNRPSFPPPTRERLAAVVAAHYRAVGAVCGHPLLLRDGVTRGAPPAEPCDVRLARW</sequence>
<dbReference type="RefSeq" id="WP_123221806.1">
    <property type="nucleotide sequence ID" value="NZ_RJSF01000009.1"/>
</dbReference>
<feature type="transmembrane region" description="Helical" evidence="8">
    <location>
        <begin position="63"/>
        <end position="96"/>
    </location>
</feature>
<evidence type="ECO:0000313" key="10">
    <source>
        <dbReference type="Proteomes" id="UP000279994"/>
    </source>
</evidence>
<feature type="transmembrane region" description="Helical" evidence="8">
    <location>
        <begin position="194"/>
        <end position="212"/>
    </location>
</feature>
<keyword evidence="5 8" id="KW-0812">Transmembrane</keyword>
<dbReference type="AlphaFoldDB" id="A0A3N0GVY8"/>
<keyword evidence="7 8" id="KW-0472">Membrane</keyword>
<dbReference type="GO" id="GO:0005886">
    <property type="term" value="C:plasma membrane"/>
    <property type="evidence" value="ECO:0007669"/>
    <property type="project" value="UniProtKB-SubCell"/>
</dbReference>
<dbReference type="PANTHER" id="PTHR33908">
    <property type="entry name" value="MANNOSYLTRANSFERASE YKCB-RELATED"/>
    <property type="match status" value="1"/>
</dbReference>
<evidence type="ECO:0000256" key="7">
    <source>
        <dbReference type="ARBA" id="ARBA00023136"/>
    </source>
</evidence>
<keyword evidence="2" id="KW-1003">Cell membrane</keyword>